<evidence type="ECO:0000256" key="1">
    <source>
        <dbReference type="SAM" id="MobiDB-lite"/>
    </source>
</evidence>
<feature type="compositionally biased region" description="Pro residues" evidence="1">
    <location>
        <begin position="384"/>
        <end position="393"/>
    </location>
</feature>
<feature type="compositionally biased region" description="Low complexity" evidence="1">
    <location>
        <begin position="369"/>
        <end position="383"/>
    </location>
</feature>
<evidence type="ECO:0000256" key="2">
    <source>
        <dbReference type="SAM" id="Phobius"/>
    </source>
</evidence>
<evidence type="ECO:0000313" key="3">
    <source>
        <dbReference type="Proteomes" id="UP000887560"/>
    </source>
</evidence>
<proteinExistence type="predicted"/>
<feature type="region of interest" description="Disordered" evidence="1">
    <location>
        <begin position="369"/>
        <end position="419"/>
    </location>
</feature>
<reference evidence="4" key="1">
    <citation type="submission" date="2022-11" db="UniProtKB">
        <authorList>
            <consortium name="WormBaseParasite"/>
        </authorList>
    </citation>
    <scope>IDENTIFICATION</scope>
</reference>
<evidence type="ECO:0000313" key="4">
    <source>
        <dbReference type="WBParaSite" id="scf7180000422753.g9535"/>
    </source>
</evidence>
<feature type="compositionally biased region" description="Gly residues" evidence="1">
    <location>
        <begin position="295"/>
        <end position="304"/>
    </location>
</feature>
<dbReference type="Proteomes" id="UP000887560">
    <property type="component" value="Unplaced"/>
</dbReference>
<dbReference type="AlphaFoldDB" id="A0A915NYZ4"/>
<keyword evidence="2" id="KW-0812">Transmembrane</keyword>
<keyword evidence="2" id="KW-1133">Transmembrane helix</keyword>
<keyword evidence="2" id="KW-0472">Membrane</keyword>
<name>A0A915NYZ4_9BILA</name>
<feature type="transmembrane region" description="Helical" evidence="2">
    <location>
        <begin position="140"/>
        <end position="173"/>
    </location>
</feature>
<accession>A0A915NYZ4</accession>
<sequence>MKNVVSNLYLDKEMDQQFALLIVTDSEKVEQSGGEQTLNETGRHIWEAAEMGDSLCDNNGMLLIYLAVYQGHNKPLRMFSNKDIANLHELAIQNNGTGNVTSLNDFQSVHTPPSPSPSSSKDGETAASSSAEVHQADWNWVPVIGLTIALALTFLVLFILLCLLLAKCFGFCCPGNRRRKRLSAKYYVNPLMASSGHYKPVEPIYVVTPGSEAAGGIPPPSSTSIYGTVSNGHPHHHLHHPQHHPIPPPLIPAHHHHHPAFGPSPPIPPPHLIHQQYSRSMTPTSTYRINRRGGGENGGGGGDSRGIRTSSLIQSSMQSTPEANKRDKIVSRTMTVPVTITNNKNGFQQQQRLMEEQQQIEKDHQILPLPHPSQQQQPTTSSSSPPPLPPPHHPSQTPILPFLDPWRKQEVQTREQFIG</sequence>
<dbReference type="WBParaSite" id="scf7180000422753.g9535">
    <property type="protein sequence ID" value="scf7180000422753.g9535"/>
    <property type="gene ID" value="scf7180000422753.g9535"/>
</dbReference>
<organism evidence="3 4">
    <name type="scientific">Meloidogyne floridensis</name>
    <dbReference type="NCBI Taxonomy" id="298350"/>
    <lineage>
        <taxon>Eukaryota</taxon>
        <taxon>Metazoa</taxon>
        <taxon>Ecdysozoa</taxon>
        <taxon>Nematoda</taxon>
        <taxon>Chromadorea</taxon>
        <taxon>Rhabditida</taxon>
        <taxon>Tylenchina</taxon>
        <taxon>Tylenchomorpha</taxon>
        <taxon>Tylenchoidea</taxon>
        <taxon>Meloidogynidae</taxon>
        <taxon>Meloidogyninae</taxon>
        <taxon>Meloidogyne</taxon>
    </lineage>
</organism>
<keyword evidence="3" id="KW-1185">Reference proteome</keyword>
<feature type="region of interest" description="Disordered" evidence="1">
    <location>
        <begin position="282"/>
        <end position="308"/>
    </location>
</feature>
<protein>
    <submittedName>
        <fullName evidence="4">Uncharacterized protein</fullName>
    </submittedName>
</protein>
<feature type="region of interest" description="Disordered" evidence="1">
    <location>
        <begin position="107"/>
        <end position="128"/>
    </location>
</feature>